<dbReference type="Pfam" id="PF24626">
    <property type="entry name" value="SH3_Tf2-1"/>
    <property type="match status" value="1"/>
</dbReference>
<evidence type="ECO:0000313" key="5">
    <source>
        <dbReference type="Proteomes" id="UP000321947"/>
    </source>
</evidence>
<dbReference type="EMBL" id="SSTD01016175">
    <property type="protein sequence ID" value="TYK01485.1"/>
    <property type="molecule type" value="Genomic_DNA"/>
</dbReference>
<dbReference type="InterPro" id="IPR036397">
    <property type="entry name" value="RNaseH_sf"/>
</dbReference>
<dbReference type="AlphaFoldDB" id="A0A5A7V1P1"/>
<dbReference type="InterPro" id="IPR056924">
    <property type="entry name" value="SH3_Tf2-1"/>
</dbReference>
<dbReference type="SUPFAM" id="SSF53098">
    <property type="entry name" value="Ribonuclease H-like"/>
    <property type="match status" value="1"/>
</dbReference>
<evidence type="ECO:0000313" key="3">
    <source>
        <dbReference type="EMBL" id="TYK01485.1"/>
    </source>
</evidence>
<gene>
    <name evidence="3" type="ORF">E5676_scaffold451G00370</name>
    <name evidence="2" type="ORF">E6C27_scaffold72G00430</name>
</gene>
<name>A0A5A7V1P1_CUCMM</name>
<organism evidence="2 4">
    <name type="scientific">Cucumis melo var. makuwa</name>
    <name type="common">Oriental melon</name>
    <dbReference type="NCBI Taxonomy" id="1194695"/>
    <lineage>
        <taxon>Eukaryota</taxon>
        <taxon>Viridiplantae</taxon>
        <taxon>Streptophyta</taxon>
        <taxon>Embryophyta</taxon>
        <taxon>Tracheophyta</taxon>
        <taxon>Spermatophyta</taxon>
        <taxon>Magnoliopsida</taxon>
        <taxon>eudicotyledons</taxon>
        <taxon>Gunneridae</taxon>
        <taxon>Pentapetalae</taxon>
        <taxon>rosids</taxon>
        <taxon>fabids</taxon>
        <taxon>Cucurbitales</taxon>
        <taxon>Cucurbitaceae</taxon>
        <taxon>Benincaseae</taxon>
        <taxon>Cucumis</taxon>
    </lineage>
</organism>
<protein>
    <submittedName>
        <fullName evidence="2">Pol protein</fullName>
    </submittedName>
</protein>
<sequence length="204" mass="23638">MEAHGVSSLYFREIHLHCQDARFTSKFWKGLQLALGTRLDFSIAFHPQTDGQTESYQATIGMTPFEALYGRCCRSPVYWGEVGSTYKGCFEVREEGKAKSTFCRAFEILERIGPVAYRLVLPLVFSAVHNVFHVSMLRKYVTNPTYVVDFESLHINENLSYEERPVEILARERPRCSVIEGLHWSKFFGETMELKRPHGRERMT</sequence>
<evidence type="ECO:0000259" key="1">
    <source>
        <dbReference type="Pfam" id="PF24626"/>
    </source>
</evidence>
<accession>A0A5A7V1P1</accession>
<dbReference type="Proteomes" id="UP000321947">
    <property type="component" value="Unassembled WGS sequence"/>
</dbReference>
<dbReference type="OrthoDB" id="1738613at2759"/>
<evidence type="ECO:0000313" key="4">
    <source>
        <dbReference type="Proteomes" id="UP000321393"/>
    </source>
</evidence>
<dbReference type="Proteomes" id="UP000321393">
    <property type="component" value="Unassembled WGS sequence"/>
</dbReference>
<dbReference type="PANTHER" id="PTHR46148:SF60">
    <property type="entry name" value="CHROMO DOMAIN-CONTAINING PROTEIN"/>
    <property type="match status" value="1"/>
</dbReference>
<dbReference type="PANTHER" id="PTHR46148">
    <property type="entry name" value="CHROMO DOMAIN-CONTAINING PROTEIN"/>
    <property type="match status" value="1"/>
</dbReference>
<dbReference type="EMBL" id="SSTE01005513">
    <property type="protein sequence ID" value="KAA0060747.1"/>
    <property type="molecule type" value="Genomic_DNA"/>
</dbReference>
<comment type="caution">
    <text evidence="2">The sequence shown here is derived from an EMBL/GenBank/DDBJ whole genome shotgun (WGS) entry which is preliminary data.</text>
</comment>
<dbReference type="GO" id="GO:0003676">
    <property type="term" value="F:nucleic acid binding"/>
    <property type="evidence" value="ECO:0007669"/>
    <property type="project" value="InterPro"/>
</dbReference>
<reference evidence="4 5" key="1">
    <citation type="submission" date="2019-08" db="EMBL/GenBank/DDBJ databases">
        <title>Draft genome sequences of two oriental melons (Cucumis melo L. var makuwa).</title>
        <authorList>
            <person name="Kwon S.-Y."/>
        </authorList>
    </citation>
    <scope>NUCLEOTIDE SEQUENCE [LARGE SCALE GENOMIC DNA]</scope>
    <source>
        <strain evidence="5">cv. Chang Bougi</strain>
        <strain evidence="4">cv. SW 3</strain>
        <tissue evidence="2">Leaf</tissue>
    </source>
</reference>
<dbReference type="Gene3D" id="3.30.420.10">
    <property type="entry name" value="Ribonuclease H-like superfamily/Ribonuclease H"/>
    <property type="match status" value="1"/>
</dbReference>
<evidence type="ECO:0000313" key="2">
    <source>
        <dbReference type="EMBL" id="KAA0060747.1"/>
    </source>
</evidence>
<feature type="domain" description="Tf2-1-like SH3-like" evidence="1">
    <location>
        <begin position="92"/>
        <end position="141"/>
    </location>
</feature>
<proteinExistence type="predicted"/>
<dbReference type="InterPro" id="IPR012337">
    <property type="entry name" value="RNaseH-like_sf"/>
</dbReference>